<dbReference type="FunFam" id="3.40.50.1000:FF:000036">
    <property type="entry name" value="HAD family hydrolase"/>
    <property type="match status" value="1"/>
</dbReference>
<gene>
    <name evidence="4" type="ORF">SAMN05878503_11274</name>
</gene>
<dbReference type="EMBL" id="OAOQ01000012">
    <property type="protein sequence ID" value="SNX72446.1"/>
    <property type="molecule type" value="Genomic_DNA"/>
</dbReference>
<dbReference type="SFLD" id="SFLDG01135">
    <property type="entry name" value="C1.5.6:_HAD__Beta-PGM__Phospha"/>
    <property type="match status" value="1"/>
</dbReference>
<name>A0A285CZG1_9RHOB</name>
<protein>
    <submittedName>
        <fullName evidence="4">HAD superfamily hydrolase (TIGR01509 family)</fullName>
    </submittedName>
</protein>
<evidence type="ECO:0000313" key="4">
    <source>
        <dbReference type="EMBL" id="SNX72446.1"/>
    </source>
</evidence>
<evidence type="ECO:0000313" key="5">
    <source>
        <dbReference type="Proteomes" id="UP000219467"/>
    </source>
</evidence>
<dbReference type="PANTHER" id="PTHR42896:SF2">
    <property type="entry name" value="CBBY-LIKE PROTEIN"/>
    <property type="match status" value="1"/>
</dbReference>
<dbReference type="GO" id="GO:0000287">
    <property type="term" value="F:magnesium ion binding"/>
    <property type="evidence" value="ECO:0007669"/>
    <property type="project" value="UniProtKB-ARBA"/>
</dbReference>
<evidence type="ECO:0000256" key="2">
    <source>
        <dbReference type="ARBA" id="ARBA00022723"/>
    </source>
</evidence>
<comment type="similarity">
    <text evidence="1">Belongs to the HAD-like hydrolase superfamily. CbbY/CbbZ/Gph/YieH family.</text>
</comment>
<reference evidence="5" key="1">
    <citation type="submission" date="2017-08" db="EMBL/GenBank/DDBJ databases">
        <authorList>
            <person name="Varghese N."/>
            <person name="Submissions S."/>
        </authorList>
    </citation>
    <scope>NUCLEOTIDE SEQUENCE [LARGE SCALE GENOMIC DNA]</scope>
    <source>
        <strain evidence="5">JA234</strain>
    </source>
</reference>
<dbReference type="PRINTS" id="PR00413">
    <property type="entry name" value="HADHALOGNASE"/>
</dbReference>
<dbReference type="InterPro" id="IPR023214">
    <property type="entry name" value="HAD_sf"/>
</dbReference>
<evidence type="ECO:0000256" key="3">
    <source>
        <dbReference type="ARBA" id="ARBA00022801"/>
    </source>
</evidence>
<keyword evidence="3 4" id="KW-0378">Hydrolase</keyword>
<dbReference type="CDD" id="cd07528">
    <property type="entry name" value="HAD_CbbY-like"/>
    <property type="match status" value="1"/>
</dbReference>
<dbReference type="Proteomes" id="UP000219467">
    <property type="component" value="Unassembled WGS sequence"/>
</dbReference>
<keyword evidence="5" id="KW-1185">Reference proteome</keyword>
<dbReference type="SFLD" id="SFLDS00003">
    <property type="entry name" value="Haloacid_Dehalogenase"/>
    <property type="match status" value="1"/>
</dbReference>
<dbReference type="InterPro" id="IPR023198">
    <property type="entry name" value="PGP-like_dom2"/>
</dbReference>
<accession>A0A285CZG1</accession>
<dbReference type="Gene3D" id="1.10.150.240">
    <property type="entry name" value="Putative phosphatase, domain 2"/>
    <property type="match status" value="1"/>
</dbReference>
<dbReference type="OrthoDB" id="9782449at2"/>
<dbReference type="GO" id="GO:0016787">
    <property type="term" value="F:hydrolase activity"/>
    <property type="evidence" value="ECO:0007669"/>
    <property type="project" value="UniProtKB-KW"/>
</dbReference>
<dbReference type="Gene3D" id="3.40.50.1000">
    <property type="entry name" value="HAD superfamily/HAD-like"/>
    <property type="match status" value="1"/>
</dbReference>
<dbReference type="SUPFAM" id="SSF56784">
    <property type="entry name" value="HAD-like"/>
    <property type="match status" value="1"/>
</dbReference>
<sequence length="230" mass="25051">MIDAIIFDVDGTLAETEELHRRAFNDTFAAIGVDWFWDREDYRELLTTTGGKERITRFLRHQKGDAAPMPVAEIHRLKTDRYVALMAEGEIALRPGIAEVIREAETAGVRLAIATTTSLPNVEALCRAIFRRPAAQIFEVIAAGDMVAEKKPSPEVYQLALSRLGVAADRAVALEDSVNGLRAAKAAGLRCIVSPGLYTRHEEFAGADRLLGCFSDLGGLAGLRDTVGVE</sequence>
<evidence type="ECO:0000256" key="1">
    <source>
        <dbReference type="ARBA" id="ARBA00006171"/>
    </source>
</evidence>
<dbReference type="AlphaFoldDB" id="A0A285CZG1"/>
<dbReference type="InterPro" id="IPR044999">
    <property type="entry name" value="CbbY-like"/>
</dbReference>
<organism evidence="4 5">
    <name type="scientific">Cereibacter ovatus</name>
    <dbReference type="NCBI Taxonomy" id="439529"/>
    <lineage>
        <taxon>Bacteria</taxon>
        <taxon>Pseudomonadati</taxon>
        <taxon>Pseudomonadota</taxon>
        <taxon>Alphaproteobacteria</taxon>
        <taxon>Rhodobacterales</taxon>
        <taxon>Paracoccaceae</taxon>
        <taxon>Cereibacter</taxon>
    </lineage>
</organism>
<dbReference type="InterPro" id="IPR036412">
    <property type="entry name" value="HAD-like_sf"/>
</dbReference>
<keyword evidence="2" id="KW-0479">Metal-binding</keyword>
<dbReference type="PANTHER" id="PTHR42896">
    <property type="entry name" value="XYLULOSE-1,5-BISPHOSPHATE (XUBP) PHOSPHATASE"/>
    <property type="match status" value="1"/>
</dbReference>
<dbReference type="RefSeq" id="WP_097031076.1">
    <property type="nucleotide sequence ID" value="NZ_OAOQ01000012.1"/>
</dbReference>
<dbReference type="SFLD" id="SFLDF00035">
    <property type="entry name" value="phosphoglycolate_phosphatase"/>
    <property type="match status" value="1"/>
</dbReference>
<proteinExistence type="inferred from homology"/>
<dbReference type="Pfam" id="PF00702">
    <property type="entry name" value="Hydrolase"/>
    <property type="match status" value="1"/>
</dbReference>
<dbReference type="SFLD" id="SFLDG01129">
    <property type="entry name" value="C1.5:_HAD__Beta-PGM__Phosphata"/>
    <property type="match status" value="1"/>
</dbReference>
<dbReference type="NCBIfam" id="TIGR01509">
    <property type="entry name" value="HAD-SF-IA-v3"/>
    <property type="match status" value="1"/>
</dbReference>
<dbReference type="InterPro" id="IPR006439">
    <property type="entry name" value="HAD-SF_hydro_IA"/>
</dbReference>